<dbReference type="InterPro" id="IPR002645">
    <property type="entry name" value="STAS_dom"/>
</dbReference>
<feature type="domain" description="STAS" evidence="6">
    <location>
        <begin position="526"/>
        <end position="615"/>
    </location>
</feature>
<dbReference type="eggNOG" id="COG0659">
    <property type="taxonomic scope" value="Bacteria"/>
</dbReference>
<comment type="caution">
    <text evidence="7">The sequence shown here is derived from an EMBL/GenBank/DDBJ whole genome shotgun (WGS) entry which is preliminary data.</text>
</comment>
<feature type="transmembrane region" description="Helical" evidence="5">
    <location>
        <begin position="216"/>
        <end position="238"/>
    </location>
</feature>
<evidence type="ECO:0000256" key="4">
    <source>
        <dbReference type="ARBA" id="ARBA00023136"/>
    </source>
</evidence>
<evidence type="ECO:0000313" key="8">
    <source>
        <dbReference type="Proteomes" id="UP000003880"/>
    </source>
</evidence>
<dbReference type="EMBL" id="ABWL02000016">
    <property type="protein sequence ID" value="EFE07085.1"/>
    <property type="molecule type" value="Genomic_DNA"/>
</dbReference>
<evidence type="ECO:0000256" key="1">
    <source>
        <dbReference type="ARBA" id="ARBA00004141"/>
    </source>
</evidence>
<sequence>MAGRTPAINCQASNKVKKPILPDGLFCVCAELKTAGLNVFCRPDKRSASGKPALISCIVPKYQDLPRQLRVPLSISESLYPENKVFGKMVLNYMPGLKNLLAYDKSWLKHDVKAGLSVAAVALPVAIAYAELAGVGAIVGLYSCVLPMLAYALFGSSRQLIVGPDATTCAVIAAVVVPLSAGNPELHWQLTIVMTLMMGGWCLLASKFRLGALADLLSHPILTGLLNGVAVTIIVGQLGKVLGITLNEEQVIEKIIALPGRLSEVHLLTLGISILTLAILMAIKTFRSQWPAPLIAIVITTALVWATSAQQYGIATIGGSGFQSGLPVVHWGSFQPGLARDLLIPALNLALVSFVSLMLTARSFAAKNGYEINADAEFRALGVANLMSGLSQGFAISGADSRTAVNDSTGGKSQLVSVVAALIIGMVVVFFTQPLQFIPVSALGIVLIYASWSLIDLRGLWNLRRRNKPAFRLAFFTFGCVLIVGVLQGIGLAVLLGLLQFLRTVFRPTEHLLGTDENGMIHSLGNSTDINMIPGVLMYRFNSPLTYFNVAYFKRRVLNLVDGAVHQPRWVVIDAVSCFTYPDISVLATINELKRELKGRQIKLILAGRKTELTRWFKESRPTMKDDDIILVPDLYLALRFIQSKESMSEAESGVVG</sequence>
<dbReference type="Proteomes" id="UP000003880">
    <property type="component" value="Unassembled WGS sequence"/>
</dbReference>
<gene>
    <name evidence="7" type="primary">sulP</name>
    <name evidence="7" type="ORF">CIT292_08964</name>
</gene>
<protein>
    <submittedName>
        <fullName evidence="7">Sulfate permease</fullName>
    </submittedName>
</protein>
<dbReference type="PROSITE" id="PS50801">
    <property type="entry name" value="STAS"/>
    <property type="match status" value="1"/>
</dbReference>
<reference evidence="7 8" key="1">
    <citation type="submission" date="2010-02" db="EMBL/GenBank/DDBJ databases">
        <authorList>
            <person name="Weinstock G."/>
            <person name="Sodergren E."/>
            <person name="Clifton S."/>
            <person name="Fulton L."/>
            <person name="Fulton B."/>
            <person name="Courtney L."/>
            <person name="Fronick C."/>
            <person name="Harrison M."/>
            <person name="Strong C."/>
            <person name="Farmer C."/>
            <person name="Delahaunty K."/>
            <person name="Markovic C."/>
            <person name="Hall O."/>
            <person name="Minx P."/>
            <person name="Tomlinson C."/>
            <person name="Mitreva M."/>
            <person name="Nelson J."/>
            <person name="Hou S."/>
            <person name="Wollam A."/>
            <person name="Pepin K.H."/>
            <person name="Johnson M."/>
            <person name="Bhonagiri V."/>
            <person name="Zhang X."/>
            <person name="Suruliraj S."/>
            <person name="Warren W."/>
            <person name="Chinwalla A."/>
            <person name="Mardis E.R."/>
            <person name="Wilson R.K."/>
        </authorList>
    </citation>
    <scope>NUCLEOTIDE SEQUENCE [LARGE SCALE GENOMIC DNA]</scope>
    <source>
        <strain evidence="7 8">ATCC 29220</strain>
    </source>
</reference>
<dbReference type="SUPFAM" id="SSF52091">
    <property type="entry name" value="SpoIIaa-like"/>
    <property type="match status" value="1"/>
</dbReference>
<organism evidence="7 8">
    <name type="scientific">Citrobacter youngae ATCC 29220</name>
    <dbReference type="NCBI Taxonomy" id="500640"/>
    <lineage>
        <taxon>Bacteria</taxon>
        <taxon>Pseudomonadati</taxon>
        <taxon>Pseudomonadota</taxon>
        <taxon>Gammaproteobacteria</taxon>
        <taxon>Enterobacterales</taxon>
        <taxon>Enterobacteriaceae</taxon>
        <taxon>Citrobacter</taxon>
        <taxon>Citrobacter freundii complex</taxon>
    </lineage>
</organism>
<dbReference type="InterPro" id="IPR011547">
    <property type="entry name" value="SLC26A/SulP_dom"/>
</dbReference>
<feature type="transmembrane region" description="Helical" evidence="5">
    <location>
        <begin position="473"/>
        <end position="499"/>
    </location>
</feature>
<feature type="transmembrane region" description="Helical" evidence="5">
    <location>
        <begin position="342"/>
        <end position="361"/>
    </location>
</feature>
<evidence type="ECO:0000259" key="6">
    <source>
        <dbReference type="PROSITE" id="PS50801"/>
    </source>
</evidence>
<accession>D4BFE8</accession>
<name>D4BFE8_9ENTR</name>
<dbReference type="InterPro" id="IPR001902">
    <property type="entry name" value="SLC26A/SulP_fam"/>
</dbReference>
<feature type="transmembrane region" description="Helical" evidence="5">
    <location>
        <begin position="135"/>
        <end position="154"/>
    </location>
</feature>
<feature type="transmembrane region" description="Helical" evidence="5">
    <location>
        <begin position="112"/>
        <end position="129"/>
    </location>
</feature>
<keyword evidence="3 5" id="KW-1133">Transmembrane helix</keyword>
<dbReference type="Pfam" id="PF00916">
    <property type="entry name" value="Sulfate_transp"/>
    <property type="match status" value="1"/>
</dbReference>
<keyword evidence="4 5" id="KW-0472">Membrane</keyword>
<keyword evidence="2 5" id="KW-0812">Transmembrane</keyword>
<dbReference type="CDD" id="cd07042">
    <property type="entry name" value="STAS_SulP_like_sulfate_transporter"/>
    <property type="match status" value="1"/>
</dbReference>
<comment type="subcellular location">
    <subcellularLocation>
        <location evidence="1">Membrane</location>
        <topology evidence="1">Multi-pass membrane protein</topology>
    </subcellularLocation>
</comment>
<feature type="transmembrane region" description="Helical" evidence="5">
    <location>
        <begin position="415"/>
        <end position="432"/>
    </location>
</feature>
<evidence type="ECO:0000256" key="2">
    <source>
        <dbReference type="ARBA" id="ARBA00022692"/>
    </source>
</evidence>
<evidence type="ECO:0000256" key="3">
    <source>
        <dbReference type="ARBA" id="ARBA00022989"/>
    </source>
</evidence>
<feature type="transmembrane region" description="Helical" evidence="5">
    <location>
        <begin position="438"/>
        <end position="461"/>
    </location>
</feature>
<dbReference type="Pfam" id="PF01740">
    <property type="entry name" value="STAS"/>
    <property type="match status" value="1"/>
</dbReference>
<dbReference type="HOGENOM" id="CLU_003182_13_0_6"/>
<dbReference type="Gene3D" id="3.30.750.24">
    <property type="entry name" value="STAS domain"/>
    <property type="match status" value="1"/>
</dbReference>
<evidence type="ECO:0000256" key="5">
    <source>
        <dbReference type="SAM" id="Phobius"/>
    </source>
</evidence>
<feature type="transmembrane region" description="Helical" evidence="5">
    <location>
        <begin position="265"/>
        <end position="283"/>
    </location>
</feature>
<feature type="transmembrane region" description="Helical" evidence="5">
    <location>
        <begin position="186"/>
        <end position="204"/>
    </location>
</feature>
<dbReference type="InterPro" id="IPR036513">
    <property type="entry name" value="STAS_dom_sf"/>
</dbReference>
<feature type="transmembrane region" description="Helical" evidence="5">
    <location>
        <begin position="295"/>
        <end position="322"/>
    </location>
</feature>
<dbReference type="AlphaFoldDB" id="D4BFE8"/>
<feature type="transmembrane region" description="Helical" evidence="5">
    <location>
        <begin position="161"/>
        <end position="180"/>
    </location>
</feature>
<dbReference type="GO" id="GO:0055085">
    <property type="term" value="P:transmembrane transport"/>
    <property type="evidence" value="ECO:0007669"/>
    <property type="project" value="InterPro"/>
</dbReference>
<dbReference type="GO" id="GO:0016020">
    <property type="term" value="C:membrane"/>
    <property type="evidence" value="ECO:0007669"/>
    <property type="project" value="UniProtKB-SubCell"/>
</dbReference>
<dbReference type="PANTHER" id="PTHR11814">
    <property type="entry name" value="SULFATE TRANSPORTER"/>
    <property type="match status" value="1"/>
</dbReference>
<evidence type="ECO:0000313" key="7">
    <source>
        <dbReference type="EMBL" id="EFE07085.1"/>
    </source>
</evidence>
<proteinExistence type="predicted"/>